<dbReference type="Pfam" id="PF00172">
    <property type="entry name" value="Zn_clus"/>
    <property type="match status" value="1"/>
</dbReference>
<dbReference type="PANTHER" id="PTHR38791">
    <property type="entry name" value="ZN(II)2CYS6 TRANSCRIPTION FACTOR (EUROFUNG)-RELATED-RELATED"/>
    <property type="match status" value="1"/>
</dbReference>
<comment type="caution">
    <text evidence="3">The sequence shown here is derived from an EMBL/GenBank/DDBJ whole genome shotgun (WGS) entry which is preliminary data.</text>
</comment>
<dbReference type="CDD" id="cd00067">
    <property type="entry name" value="GAL4"/>
    <property type="match status" value="1"/>
</dbReference>
<evidence type="ECO:0000259" key="2">
    <source>
        <dbReference type="PROSITE" id="PS50048"/>
    </source>
</evidence>
<proteinExistence type="predicted"/>
<dbReference type="GeneID" id="25796027"/>
<keyword evidence="1" id="KW-0539">Nucleus</keyword>
<sequence>MPYSGPSKGCRRCICLKVKCDENRPNCLRCTKATQECEYRDEFDLILRNQNRHAAETAKTRWRQRAAKSKLSSSLPRTAATKLVAPSQQVIPSSSSSSSIPKPVTLRSSFQQMVHLRFFYDFANAQDRGTATNGALDRIPQMMAASSPDSWFHSAMSALSFANFGGRLKSQEAKNVAAVFYNNALGRFARVMSSSASGKTGAEQVLFGIFLLGIYELMYCLANKEPPPSFLADIQLHNNSDPRSELTALMYCACKLRHKFAQQSSLLENDNLNEKPQGLYPLFQEAMDLDKALEEWHQRTSRSGWAFTRSCFVNAQSRPQWARELFSLPGAPKEMLIYNSLLAALSTNLYCSTRLLLNLSILEWARTIVSSPLSTAGISIFNESIATSTAALLMELINDLCMGVPFMLQLTAVGGMEDPQLIEELYSLRGILTLWPLVAAMACLQDKEVQKCDVDFKRAWVQHLLTFLKNSVGLAKAQAFITMYN</sequence>
<reference evidence="3 4" key="1">
    <citation type="journal article" date="2011" name="Genome Biol.">
        <title>Comparative genome sequence analysis underscores mycoparasitism as the ancestral life style of Trichoderma.</title>
        <authorList>
            <person name="Kubicek C.P."/>
            <person name="Herrera-Estrella A."/>
            <person name="Seidl-Seiboth V."/>
            <person name="Martinez D.A."/>
            <person name="Druzhinina I.S."/>
            <person name="Thon M."/>
            <person name="Zeilinger S."/>
            <person name="Casas-Flores S."/>
            <person name="Horwitz B.A."/>
            <person name="Mukherjee P.K."/>
            <person name="Mukherjee M."/>
            <person name="Kredics L."/>
            <person name="Alcaraz L.D."/>
            <person name="Aerts A."/>
            <person name="Antal Z."/>
            <person name="Atanasova L."/>
            <person name="Cervantes-Badillo M.G."/>
            <person name="Challacombe J."/>
            <person name="Chertkov O."/>
            <person name="McCluskey K."/>
            <person name="Coulpier F."/>
            <person name="Deshpande N."/>
            <person name="von Doehren H."/>
            <person name="Ebbole D.J."/>
            <person name="Esquivel-Naranjo E.U."/>
            <person name="Fekete E."/>
            <person name="Flipphi M."/>
            <person name="Glaser F."/>
            <person name="Gomez-Rodriguez E.Y."/>
            <person name="Gruber S."/>
            <person name="Han C."/>
            <person name="Henrissat B."/>
            <person name="Hermosa R."/>
            <person name="Hernandez-Onate M."/>
            <person name="Karaffa L."/>
            <person name="Kosti I."/>
            <person name="Le Crom S."/>
            <person name="Lindquist E."/>
            <person name="Lucas S."/>
            <person name="Luebeck M."/>
            <person name="Luebeck P.S."/>
            <person name="Margeot A."/>
            <person name="Metz B."/>
            <person name="Misra M."/>
            <person name="Nevalainen H."/>
            <person name="Omann M."/>
            <person name="Packer N."/>
            <person name="Perrone G."/>
            <person name="Uresti-Rivera E.E."/>
            <person name="Salamov A."/>
            <person name="Schmoll M."/>
            <person name="Seiboth B."/>
            <person name="Shapiro H."/>
            <person name="Sukno S."/>
            <person name="Tamayo-Ramos J.A."/>
            <person name="Tisch D."/>
            <person name="Wiest A."/>
            <person name="Wilkinson H.H."/>
            <person name="Zhang M."/>
            <person name="Coutinho P.M."/>
            <person name="Kenerley C.M."/>
            <person name="Monte E."/>
            <person name="Baker S.E."/>
            <person name="Grigoriev I.V."/>
        </authorList>
    </citation>
    <scope>NUCLEOTIDE SEQUENCE [LARGE SCALE GENOMIC DNA]</scope>
    <source>
        <strain evidence="4">Gv29-8 / FGSC 10586</strain>
    </source>
</reference>
<evidence type="ECO:0000256" key="1">
    <source>
        <dbReference type="ARBA" id="ARBA00023242"/>
    </source>
</evidence>
<keyword evidence="4" id="KW-1185">Reference proteome</keyword>
<dbReference type="PANTHER" id="PTHR38791:SF12">
    <property type="entry name" value="TRANSCRIPTION FACTOR DOMAIN-CONTAINING PROTEIN-RELATED"/>
    <property type="match status" value="1"/>
</dbReference>
<protein>
    <recommendedName>
        <fullName evidence="2">Zn(2)-C6 fungal-type domain-containing protein</fullName>
    </recommendedName>
</protein>
<evidence type="ECO:0000313" key="4">
    <source>
        <dbReference type="Proteomes" id="UP000007115"/>
    </source>
</evidence>
<dbReference type="GO" id="GO:0000981">
    <property type="term" value="F:DNA-binding transcription factor activity, RNA polymerase II-specific"/>
    <property type="evidence" value="ECO:0007669"/>
    <property type="project" value="InterPro"/>
</dbReference>
<dbReference type="InterPro" id="IPR053175">
    <property type="entry name" value="DHMBA_Reg_Transcription_Factor"/>
</dbReference>
<dbReference type="OrthoDB" id="2991872at2759"/>
<dbReference type="GO" id="GO:0008270">
    <property type="term" value="F:zinc ion binding"/>
    <property type="evidence" value="ECO:0007669"/>
    <property type="project" value="InterPro"/>
</dbReference>
<dbReference type="EMBL" id="ABDF02000006">
    <property type="protein sequence ID" value="EHK23050.1"/>
    <property type="molecule type" value="Genomic_DNA"/>
</dbReference>
<dbReference type="SMART" id="SM00066">
    <property type="entry name" value="GAL4"/>
    <property type="match status" value="1"/>
</dbReference>
<evidence type="ECO:0000313" key="3">
    <source>
        <dbReference type="EMBL" id="EHK23050.1"/>
    </source>
</evidence>
<dbReference type="Gene3D" id="4.10.240.10">
    <property type="entry name" value="Zn(2)-C6 fungal-type DNA-binding domain"/>
    <property type="match status" value="1"/>
</dbReference>
<dbReference type="RefSeq" id="XP_013957250.1">
    <property type="nucleotide sequence ID" value="XM_014101775.1"/>
</dbReference>
<dbReference type="AlphaFoldDB" id="G9MSV3"/>
<organism evidence="3 4">
    <name type="scientific">Hypocrea virens (strain Gv29-8 / FGSC 10586)</name>
    <name type="common">Gliocladium virens</name>
    <name type="synonym">Trichoderma virens</name>
    <dbReference type="NCBI Taxonomy" id="413071"/>
    <lineage>
        <taxon>Eukaryota</taxon>
        <taxon>Fungi</taxon>
        <taxon>Dikarya</taxon>
        <taxon>Ascomycota</taxon>
        <taxon>Pezizomycotina</taxon>
        <taxon>Sordariomycetes</taxon>
        <taxon>Hypocreomycetidae</taxon>
        <taxon>Hypocreales</taxon>
        <taxon>Hypocreaceae</taxon>
        <taxon>Trichoderma</taxon>
    </lineage>
</organism>
<dbReference type="InterPro" id="IPR036864">
    <property type="entry name" value="Zn2-C6_fun-type_DNA-bd_sf"/>
</dbReference>
<name>G9MSV3_HYPVG</name>
<dbReference type="eggNOG" id="ENOG502QWIS">
    <property type="taxonomic scope" value="Eukaryota"/>
</dbReference>
<dbReference type="STRING" id="413071.G9MSV3"/>
<dbReference type="OMA" id="PLINSPW"/>
<dbReference type="Proteomes" id="UP000007115">
    <property type="component" value="Unassembled WGS sequence"/>
</dbReference>
<dbReference type="InterPro" id="IPR001138">
    <property type="entry name" value="Zn2Cys6_DnaBD"/>
</dbReference>
<dbReference type="HOGENOM" id="CLU_013866_5_1_1"/>
<feature type="domain" description="Zn(2)-C6 fungal-type" evidence="2">
    <location>
        <begin position="9"/>
        <end position="39"/>
    </location>
</feature>
<dbReference type="SUPFAM" id="SSF57701">
    <property type="entry name" value="Zn2/Cys6 DNA-binding domain"/>
    <property type="match status" value="1"/>
</dbReference>
<dbReference type="VEuPathDB" id="FungiDB:TRIVIDRAFT_60130"/>
<accession>G9MSV3</accession>
<dbReference type="PROSITE" id="PS50048">
    <property type="entry name" value="ZN2_CY6_FUNGAL_2"/>
    <property type="match status" value="1"/>
</dbReference>
<dbReference type="InParanoid" id="G9MSV3"/>
<gene>
    <name evidence="3" type="ORF">TRIVIDRAFT_60130</name>
</gene>